<comment type="caution">
    <text evidence="1">The sequence shown here is derived from an EMBL/GenBank/DDBJ whole genome shotgun (WGS) entry which is preliminary data.</text>
</comment>
<dbReference type="RefSeq" id="WP_344686132.1">
    <property type="nucleotide sequence ID" value="NZ_BAAAUP010000011.1"/>
</dbReference>
<sequence length="165" mass="17219">MLIAAGAVLFTLGITIGVFWPTSSDNPDDTPDAVLDISSDPQPWRDQWDRALDFWGLTAGSMVPYEQFAGLGVWTGHAAGDARCLVLTQEEAIVTATCASAGLDPIFDLTVGRDVAADSGTGLPEGTVLRFRADDGEVAVWVRQPAGQVGESAPSSSAVSVPSRA</sequence>
<dbReference type="EMBL" id="JYIZ01000053">
    <property type="protein sequence ID" value="KJL38956.1"/>
    <property type="molecule type" value="Genomic_DNA"/>
</dbReference>
<evidence type="ECO:0000313" key="2">
    <source>
        <dbReference type="Proteomes" id="UP000033956"/>
    </source>
</evidence>
<keyword evidence="2" id="KW-1185">Reference proteome</keyword>
<organism evidence="1 2">
    <name type="scientific">Microbacterium terrae</name>
    <dbReference type="NCBI Taxonomy" id="69369"/>
    <lineage>
        <taxon>Bacteria</taxon>
        <taxon>Bacillati</taxon>
        <taxon>Actinomycetota</taxon>
        <taxon>Actinomycetes</taxon>
        <taxon>Micrococcales</taxon>
        <taxon>Microbacteriaceae</taxon>
        <taxon>Microbacterium</taxon>
    </lineage>
</organism>
<protein>
    <submittedName>
        <fullName evidence="1">Uncharacterized protein</fullName>
    </submittedName>
</protein>
<name>A0A0M2GY61_9MICO</name>
<dbReference type="AlphaFoldDB" id="A0A0M2GY61"/>
<dbReference type="Proteomes" id="UP000033956">
    <property type="component" value="Unassembled WGS sequence"/>
</dbReference>
<proteinExistence type="predicted"/>
<reference evidence="1 2" key="1">
    <citation type="submission" date="2015-02" db="EMBL/GenBank/DDBJ databases">
        <title>Draft genome sequences of ten Microbacterium spp. with emphasis on heavy metal contaminated environments.</title>
        <authorList>
            <person name="Corretto E."/>
        </authorList>
    </citation>
    <scope>NUCLEOTIDE SEQUENCE [LARGE SCALE GENOMIC DNA]</scope>
    <source>
        <strain evidence="1 2">DSM 12510</strain>
    </source>
</reference>
<gene>
    <name evidence="1" type="ORF">RS81_02368</name>
</gene>
<evidence type="ECO:0000313" key="1">
    <source>
        <dbReference type="EMBL" id="KJL38956.1"/>
    </source>
</evidence>
<accession>A0A0M2GY61</accession>